<dbReference type="InterPro" id="IPR020904">
    <property type="entry name" value="Sc_DH/Rdtase_CS"/>
</dbReference>
<dbReference type="Proteomes" id="UP001383192">
    <property type="component" value="Unassembled WGS sequence"/>
</dbReference>
<dbReference type="FunFam" id="3.40.50.720:FF:000084">
    <property type="entry name" value="Short-chain dehydrogenase reductase"/>
    <property type="match status" value="1"/>
</dbReference>
<protein>
    <submittedName>
        <fullName evidence="4">Uncharacterized protein</fullName>
    </submittedName>
</protein>
<evidence type="ECO:0000256" key="1">
    <source>
        <dbReference type="ARBA" id="ARBA00006484"/>
    </source>
</evidence>
<evidence type="ECO:0000313" key="4">
    <source>
        <dbReference type="EMBL" id="KAK7034582.1"/>
    </source>
</evidence>
<dbReference type="InterPro" id="IPR036291">
    <property type="entry name" value="NAD(P)-bd_dom_sf"/>
</dbReference>
<dbReference type="GO" id="GO:0016616">
    <property type="term" value="F:oxidoreductase activity, acting on the CH-OH group of donors, NAD or NADP as acceptor"/>
    <property type="evidence" value="ECO:0007669"/>
    <property type="project" value="TreeGrafter"/>
</dbReference>
<dbReference type="PRINTS" id="PR00081">
    <property type="entry name" value="GDHRDH"/>
</dbReference>
<sequence>MTSTTISPYTGTGVALVTGSARGIGKAIALRLAQDGFDGALNDLSSKTDQLKDVEKEIMAIGKRTVVVTADVSNEDEVKQMIEKVVEVLGGLDVMVVNAGICTAAPMVETSTELWEQTFAVNSRGTFLCYKYATIQMIKQGRGGRIIGASSGAGKQGAKYLMAYSASKFAVRGMTQSAAWEAAKYGITVNAYAPGAIDTELAQEVGEEFAKIDSSLAPVDVSLLEHTSSLADSPFRSQILQREDLAVLRK</sequence>
<organism evidence="4 5">
    <name type="scientific">Paramarasmius palmivorus</name>
    <dbReference type="NCBI Taxonomy" id="297713"/>
    <lineage>
        <taxon>Eukaryota</taxon>
        <taxon>Fungi</taxon>
        <taxon>Dikarya</taxon>
        <taxon>Basidiomycota</taxon>
        <taxon>Agaricomycotina</taxon>
        <taxon>Agaricomycetes</taxon>
        <taxon>Agaricomycetidae</taxon>
        <taxon>Agaricales</taxon>
        <taxon>Marasmiineae</taxon>
        <taxon>Marasmiaceae</taxon>
        <taxon>Paramarasmius</taxon>
    </lineage>
</organism>
<dbReference type="Pfam" id="PF00106">
    <property type="entry name" value="adh_short"/>
    <property type="match status" value="1"/>
</dbReference>
<dbReference type="InterPro" id="IPR002347">
    <property type="entry name" value="SDR_fam"/>
</dbReference>
<dbReference type="SUPFAM" id="SSF51735">
    <property type="entry name" value="NAD(P)-binding Rossmann-fold domains"/>
    <property type="match status" value="1"/>
</dbReference>
<dbReference type="Gene3D" id="3.40.50.720">
    <property type="entry name" value="NAD(P)-binding Rossmann-like Domain"/>
    <property type="match status" value="1"/>
</dbReference>
<accession>A0AAW0C6V8</accession>
<dbReference type="EMBL" id="JAYKXP010000056">
    <property type="protein sequence ID" value="KAK7034582.1"/>
    <property type="molecule type" value="Genomic_DNA"/>
</dbReference>
<dbReference type="PROSITE" id="PS00061">
    <property type="entry name" value="ADH_SHORT"/>
    <property type="match status" value="1"/>
</dbReference>
<comment type="caution">
    <text evidence="4">The sequence shown here is derived from an EMBL/GenBank/DDBJ whole genome shotgun (WGS) entry which is preliminary data.</text>
</comment>
<comment type="similarity">
    <text evidence="1 3">Belongs to the short-chain dehydrogenases/reductases (SDR) family.</text>
</comment>
<dbReference type="AlphaFoldDB" id="A0AAW0C6V8"/>
<evidence type="ECO:0000313" key="5">
    <source>
        <dbReference type="Proteomes" id="UP001383192"/>
    </source>
</evidence>
<name>A0AAW0C6V8_9AGAR</name>
<keyword evidence="5" id="KW-1185">Reference proteome</keyword>
<dbReference type="PANTHER" id="PTHR42760">
    <property type="entry name" value="SHORT-CHAIN DEHYDROGENASES/REDUCTASES FAMILY MEMBER"/>
    <property type="match status" value="1"/>
</dbReference>
<evidence type="ECO:0000256" key="2">
    <source>
        <dbReference type="ARBA" id="ARBA00022857"/>
    </source>
</evidence>
<reference evidence="4 5" key="1">
    <citation type="submission" date="2024-01" db="EMBL/GenBank/DDBJ databases">
        <title>A draft genome for a cacao thread blight-causing isolate of Paramarasmius palmivorus.</title>
        <authorList>
            <person name="Baruah I.K."/>
            <person name="Bukari Y."/>
            <person name="Amoako-Attah I."/>
            <person name="Meinhardt L.W."/>
            <person name="Bailey B.A."/>
            <person name="Cohen S.P."/>
        </authorList>
    </citation>
    <scope>NUCLEOTIDE SEQUENCE [LARGE SCALE GENOMIC DNA]</scope>
    <source>
        <strain evidence="4 5">GH-12</strain>
    </source>
</reference>
<gene>
    <name evidence="4" type="ORF">VNI00_012211</name>
</gene>
<keyword evidence="2" id="KW-0521">NADP</keyword>
<dbReference type="PRINTS" id="PR00080">
    <property type="entry name" value="SDRFAMILY"/>
</dbReference>
<evidence type="ECO:0000256" key="3">
    <source>
        <dbReference type="RuleBase" id="RU000363"/>
    </source>
</evidence>
<proteinExistence type="inferred from homology"/>